<feature type="transmembrane region" description="Helical" evidence="1">
    <location>
        <begin position="318"/>
        <end position="340"/>
    </location>
</feature>
<feature type="chain" id="PRO_5039514973" evidence="2">
    <location>
        <begin position="24"/>
        <end position="356"/>
    </location>
</feature>
<dbReference type="EMBL" id="MIKB01000001">
    <property type="protein sequence ID" value="OEG19270.1"/>
    <property type="molecule type" value="Genomic_DNA"/>
</dbReference>
<name>A0A1E5H3P2_9ENTE</name>
<gene>
    <name evidence="5" type="ORF">BCR23_00855</name>
</gene>
<dbReference type="InterPro" id="IPR021759">
    <property type="entry name" value="WxLIP_HBD"/>
</dbReference>
<feature type="domain" description="WxL Interacting Protein host binding" evidence="4">
    <location>
        <begin position="168"/>
        <end position="303"/>
    </location>
</feature>
<accession>A0A1E5H3P2</accession>
<evidence type="ECO:0000259" key="4">
    <source>
        <dbReference type="Pfam" id="PF11797"/>
    </source>
</evidence>
<dbReference type="RefSeq" id="WP_069633612.1">
    <property type="nucleotide sequence ID" value="NZ_JXKZ01000001.1"/>
</dbReference>
<dbReference type="Proteomes" id="UP000094764">
    <property type="component" value="Unassembled WGS sequence"/>
</dbReference>
<keyword evidence="1" id="KW-0812">Transmembrane</keyword>
<evidence type="ECO:0000313" key="5">
    <source>
        <dbReference type="EMBL" id="OEG19270.1"/>
    </source>
</evidence>
<comment type="caution">
    <text evidence="5">The sequence shown here is derived from an EMBL/GenBank/DDBJ whole genome shotgun (WGS) entry which is preliminary data.</text>
</comment>
<dbReference type="Pfam" id="PF11797">
    <property type="entry name" value="WxLIP_HBD"/>
    <property type="match status" value="1"/>
</dbReference>
<reference evidence="6" key="1">
    <citation type="submission" date="2016-09" db="EMBL/GenBank/DDBJ databases">
        <authorList>
            <person name="Gulvik C.A."/>
        </authorList>
    </citation>
    <scope>NUCLEOTIDE SEQUENCE [LARGE SCALE GENOMIC DNA]</scope>
    <source>
        <strain evidence="6">LMG 26306</strain>
    </source>
</reference>
<evidence type="ECO:0000313" key="6">
    <source>
        <dbReference type="Proteomes" id="UP000094764"/>
    </source>
</evidence>
<keyword evidence="1" id="KW-1133">Transmembrane helix</keyword>
<evidence type="ECO:0000259" key="3">
    <source>
        <dbReference type="Pfam" id="PF06030"/>
    </source>
</evidence>
<feature type="signal peptide" evidence="2">
    <location>
        <begin position="1"/>
        <end position="23"/>
    </location>
</feature>
<dbReference type="OrthoDB" id="2148359at2"/>
<protein>
    <submittedName>
        <fullName evidence="5">Uncharacterized protein</fullName>
    </submittedName>
</protein>
<dbReference type="PATRIC" id="fig|903983.4.peg.157"/>
<sequence length="356" mass="40097">MKKKIQPLLMGIFSIIFLFSFNAQVIHAESEASGAVGFLYKTNHPDNQIDDAGYFNLKMTPGQNQKVSITLTNLGKKEVTVGVKINGSRTNSNGVLEYGETKLEKDSTMKFDFAEIVKGPETITIPPESDKDLELEIKMPETGYDGIILGGIQLQKIQEDESQKEPSGTMIINEYAYTIAMLLRETDTKIEPKMGYLKTYATQQNGRNSITVDLGNEAADLLDDLTVEVQIMPEKKDEVLYESKKTKMRMAPNTVLNYPISMEGQAMVPGTYRAHIIATSKEKKWEWNESFKITKEEADKFNREDIGIDQDRGIDFKLVGMIVGGVIGLVLIVFLIIRLATRKKRKRRKKGPSKKR</sequence>
<dbReference type="STRING" id="903983.BCR23_00855"/>
<evidence type="ECO:0000256" key="1">
    <source>
        <dbReference type="SAM" id="Phobius"/>
    </source>
</evidence>
<keyword evidence="1" id="KW-0472">Membrane</keyword>
<evidence type="ECO:0000256" key="2">
    <source>
        <dbReference type="SAM" id="SignalP"/>
    </source>
</evidence>
<feature type="domain" description="WxL Interacting Protein peptidoglycan binding" evidence="3">
    <location>
        <begin position="41"/>
        <end position="155"/>
    </location>
</feature>
<organism evidence="5 6">
    <name type="scientific">Enterococcus quebecensis</name>
    <dbReference type="NCBI Taxonomy" id="903983"/>
    <lineage>
        <taxon>Bacteria</taxon>
        <taxon>Bacillati</taxon>
        <taxon>Bacillota</taxon>
        <taxon>Bacilli</taxon>
        <taxon>Lactobacillales</taxon>
        <taxon>Enterococcaceae</taxon>
        <taxon>Enterococcus</taxon>
    </lineage>
</organism>
<dbReference type="Pfam" id="PF06030">
    <property type="entry name" value="WxLIP_PGBD"/>
    <property type="match status" value="1"/>
</dbReference>
<dbReference type="AlphaFoldDB" id="A0A1E5H3P2"/>
<dbReference type="InterPro" id="IPR010317">
    <property type="entry name" value="WxLIP_PGBD"/>
</dbReference>
<keyword evidence="6" id="KW-1185">Reference proteome</keyword>
<proteinExistence type="predicted"/>
<keyword evidence="2" id="KW-0732">Signal</keyword>